<dbReference type="InterPro" id="IPR036162">
    <property type="entry name" value="Resolvase-like_N_sf"/>
</dbReference>
<dbReference type="STRING" id="1513793.SAMN06296036_1359"/>
<dbReference type="RefSeq" id="WP_132325601.1">
    <property type="nucleotide sequence ID" value="NZ_FWZT01000035.1"/>
</dbReference>
<dbReference type="GO" id="GO:0000150">
    <property type="term" value="F:DNA strand exchange activity"/>
    <property type="evidence" value="ECO:0007669"/>
    <property type="project" value="InterPro"/>
</dbReference>
<sequence length="199" mass="22527">MICAYIRISSDKQSVENQRFEILRFADERKLTIDQWVEEAVSGSTPSSERELGELIDSLKKGDSLIATELSRFGRSLYEVMAILNILMKKDIRVLTTKEGYELGDNINSKVLAFAFGISGEIERNMISMRTKEALARKKSEGKKLGRPKGRLSKVVKLSGKENEIRTLLQKKVPIASIAKIFEVHRRTVHNFIKTRGIG</sequence>
<dbReference type="PROSITE" id="PS51736">
    <property type="entry name" value="RECOMBINASES_3"/>
    <property type="match status" value="1"/>
</dbReference>
<proteinExistence type="predicted"/>
<keyword evidence="3" id="KW-1185">Reference proteome</keyword>
<protein>
    <submittedName>
        <fullName evidence="2">Site-specific DNA recombinase</fullName>
    </submittedName>
</protein>
<feature type="domain" description="Resolvase/invertase-type recombinase catalytic" evidence="1">
    <location>
        <begin position="1"/>
        <end position="142"/>
    </location>
</feature>
<reference evidence="3" key="1">
    <citation type="submission" date="2017-04" db="EMBL/GenBank/DDBJ databases">
        <authorList>
            <person name="Varghese N."/>
            <person name="Submissions S."/>
        </authorList>
    </citation>
    <scope>NUCLEOTIDE SEQUENCE [LARGE SCALE GENOMIC DNA]</scope>
    <source>
        <strain evidence="3">RKEM611</strain>
    </source>
</reference>
<organism evidence="2 3">
    <name type="scientific">Pseudobacteriovorax antillogorgiicola</name>
    <dbReference type="NCBI Taxonomy" id="1513793"/>
    <lineage>
        <taxon>Bacteria</taxon>
        <taxon>Pseudomonadati</taxon>
        <taxon>Bdellovibrionota</taxon>
        <taxon>Oligoflexia</taxon>
        <taxon>Oligoflexales</taxon>
        <taxon>Pseudobacteriovoracaceae</taxon>
        <taxon>Pseudobacteriovorax</taxon>
    </lineage>
</organism>
<dbReference type="Pfam" id="PF00239">
    <property type="entry name" value="Resolvase"/>
    <property type="match status" value="1"/>
</dbReference>
<dbReference type="Gene3D" id="3.40.50.1390">
    <property type="entry name" value="Resolvase, N-terminal catalytic domain"/>
    <property type="match status" value="1"/>
</dbReference>
<dbReference type="CDD" id="cd03768">
    <property type="entry name" value="SR_ResInv"/>
    <property type="match status" value="1"/>
</dbReference>
<dbReference type="NCBIfam" id="NF009949">
    <property type="entry name" value="PRK13413.1"/>
    <property type="match status" value="1"/>
</dbReference>
<gene>
    <name evidence="2" type="ORF">SAMN06296036_1359</name>
</gene>
<dbReference type="InterPro" id="IPR006119">
    <property type="entry name" value="Resolv_N"/>
</dbReference>
<dbReference type="EMBL" id="FWZT01000035">
    <property type="protein sequence ID" value="SMF80408.1"/>
    <property type="molecule type" value="Genomic_DNA"/>
</dbReference>
<dbReference type="SUPFAM" id="SSF53041">
    <property type="entry name" value="Resolvase-like"/>
    <property type="match status" value="1"/>
</dbReference>
<dbReference type="PANTHER" id="PTHR30461">
    <property type="entry name" value="DNA-INVERTASE FROM LAMBDOID PROPHAGE"/>
    <property type="match status" value="1"/>
</dbReference>
<accession>A0A1Y6CWP5</accession>
<dbReference type="OrthoDB" id="5298270at2"/>
<dbReference type="AlphaFoldDB" id="A0A1Y6CWP5"/>
<evidence type="ECO:0000313" key="3">
    <source>
        <dbReference type="Proteomes" id="UP000192907"/>
    </source>
</evidence>
<dbReference type="GO" id="GO:0003677">
    <property type="term" value="F:DNA binding"/>
    <property type="evidence" value="ECO:0007669"/>
    <property type="project" value="InterPro"/>
</dbReference>
<dbReference type="Proteomes" id="UP000192907">
    <property type="component" value="Unassembled WGS sequence"/>
</dbReference>
<evidence type="ECO:0000313" key="2">
    <source>
        <dbReference type="EMBL" id="SMF80408.1"/>
    </source>
</evidence>
<dbReference type="SMART" id="SM00857">
    <property type="entry name" value="Resolvase"/>
    <property type="match status" value="1"/>
</dbReference>
<evidence type="ECO:0000259" key="1">
    <source>
        <dbReference type="PROSITE" id="PS51736"/>
    </source>
</evidence>
<name>A0A1Y6CWP5_9BACT</name>
<dbReference type="PANTHER" id="PTHR30461:SF19">
    <property type="entry name" value="SITE-SPECIFIC RECOMBINASE RESOLVASE FAMILY"/>
    <property type="match status" value="1"/>
</dbReference>
<dbReference type="InterPro" id="IPR050639">
    <property type="entry name" value="SSR_resolvase"/>
</dbReference>